<feature type="region of interest" description="Disordered" evidence="1">
    <location>
        <begin position="15"/>
        <end position="58"/>
    </location>
</feature>
<evidence type="ECO:0000313" key="3">
    <source>
        <dbReference type="Proteomes" id="UP000315226"/>
    </source>
</evidence>
<evidence type="ECO:0000313" key="2">
    <source>
        <dbReference type="EMBL" id="GEB61520.1"/>
    </source>
</evidence>
<evidence type="ECO:0000256" key="1">
    <source>
        <dbReference type="SAM" id="MobiDB-lite"/>
    </source>
</evidence>
<keyword evidence="3" id="KW-1185">Reference proteome</keyword>
<dbReference type="Proteomes" id="UP000315226">
    <property type="component" value="Unassembled WGS sequence"/>
</dbReference>
<dbReference type="AlphaFoldDB" id="A0A4Y3S030"/>
<proteinExistence type="predicted"/>
<comment type="caution">
    <text evidence="2">The sequence shown here is derived from an EMBL/GenBank/DDBJ whole genome shotgun (WGS) entry which is preliminary data.</text>
</comment>
<gene>
    <name evidence="2" type="ORF">SGA01_71250</name>
</gene>
<sequence>MPVVRGGVAGLGGAAALLRPGRHPGQVADDPLARRTGGEVEPLGQPQELGEAAVRADDPELVAEEEGRLGEGVEESGGEGQLLLGCFVHISE</sequence>
<reference evidence="2 3" key="1">
    <citation type="submission" date="2019-06" db="EMBL/GenBank/DDBJ databases">
        <title>Whole genome shotgun sequence of Streptomyces gardneri NBRC 12865.</title>
        <authorList>
            <person name="Hosoyama A."/>
            <person name="Uohara A."/>
            <person name="Ohji S."/>
            <person name="Ichikawa N."/>
        </authorList>
    </citation>
    <scope>NUCLEOTIDE SEQUENCE [LARGE SCALE GENOMIC DNA]</scope>
    <source>
        <strain evidence="2 3">NBRC 12865</strain>
    </source>
</reference>
<name>A0A4Y3S030_9ACTN</name>
<protein>
    <submittedName>
        <fullName evidence="2">Uncharacterized protein</fullName>
    </submittedName>
</protein>
<dbReference type="EMBL" id="BJMN01000059">
    <property type="protein sequence ID" value="GEB61520.1"/>
    <property type="molecule type" value="Genomic_DNA"/>
</dbReference>
<accession>A0A4Y3S030</accession>
<dbReference type="RefSeq" id="WP_141301946.1">
    <property type="nucleotide sequence ID" value="NZ_BJMN01000059.1"/>
</dbReference>
<organism evidence="2 3">
    <name type="scientific">Streptomyces gardneri</name>
    <dbReference type="NCBI Taxonomy" id="66892"/>
    <lineage>
        <taxon>Bacteria</taxon>
        <taxon>Bacillati</taxon>
        <taxon>Actinomycetota</taxon>
        <taxon>Actinomycetes</taxon>
        <taxon>Kitasatosporales</taxon>
        <taxon>Streptomycetaceae</taxon>
        <taxon>Streptomyces</taxon>
    </lineage>
</organism>